<name>A0A9X2YCB6_9MYCO</name>
<dbReference type="AlphaFoldDB" id="A0A9X2YCB6"/>
<dbReference type="Proteomes" id="UP001140272">
    <property type="component" value="Unassembled WGS sequence"/>
</dbReference>
<dbReference type="EMBL" id="CP092427">
    <property type="protein sequence ID" value="ULP37994.1"/>
    <property type="molecule type" value="Genomic_DNA"/>
</dbReference>
<protein>
    <submittedName>
        <fullName evidence="1">LysM domain-containing protein</fullName>
    </submittedName>
</protein>
<dbReference type="EMBL" id="JACKRN010000222">
    <property type="protein sequence ID" value="MCV7070116.1"/>
    <property type="molecule type" value="Genomic_DNA"/>
</dbReference>
<reference evidence="2" key="3">
    <citation type="submission" date="2022-08" db="EMBL/GenBank/DDBJ databases">
        <title>Whole genome sequencing of non-tuberculosis mycobacteria type-strains.</title>
        <authorList>
            <person name="Igarashi Y."/>
            <person name="Osugi A."/>
            <person name="Mitarai S."/>
        </authorList>
    </citation>
    <scope>NUCLEOTIDE SEQUENCE</scope>
    <source>
        <strain evidence="2">JCM 16372</strain>
    </source>
</reference>
<proteinExistence type="predicted"/>
<reference evidence="1" key="1">
    <citation type="submission" date="2020-07" db="EMBL/GenBank/DDBJ databases">
        <authorList>
            <person name="Pettersson B.M.F."/>
            <person name="Behra P.R.K."/>
            <person name="Ramesh M."/>
            <person name="Das S."/>
            <person name="Dasgupta S."/>
            <person name="Kirsebom L.A."/>
        </authorList>
    </citation>
    <scope>NUCLEOTIDE SEQUENCE</scope>
    <source>
        <strain evidence="1">DSM 45406</strain>
    </source>
</reference>
<evidence type="ECO:0000313" key="4">
    <source>
        <dbReference type="Proteomes" id="UP001140272"/>
    </source>
</evidence>
<keyword evidence="3" id="KW-1185">Reference proteome</keyword>
<organism evidence="1 4">
    <name type="scientific">Mycolicibacterium rufum</name>
    <dbReference type="NCBI Taxonomy" id="318424"/>
    <lineage>
        <taxon>Bacteria</taxon>
        <taxon>Bacillati</taxon>
        <taxon>Actinomycetota</taxon>
        <taxon>Actinomycetes</taxon>
        <taxon>Mycobacteriales</taxon>
        <taxon>Mycobacteriaceae</taxon>
        <taxon>Mycolicibacterium</taxon>
    </lineage>
</organism>
<gene>
    <name evidence="1" type="ORF">H7H73_06030</name>
    <name evidence="2" type="ORF">MJO55_06080</name>
</gene>
<dbReference type="Proteomes" id="UP001055159">
    <property type="component" value="Chromosome"/>
</dbReference>
<sequence length="107" mass="11867">MFSLTSRYQGIPTAIHELPDGRKVTFVRRRFLPQPQDLVQIGEHQVRIGERLDTIAFLVFGDAEQFWRIADANGVLNIDDLLTVGARLRITLPAGTPAGSLITEVAP</sequence>
<evidence type="ECO:0000313" key="1">
    <source>
        <dbReference type="EMBL" id="MCV7070116.1"/>
    </source>
</evidence>
<evidence type="ECO:0000313" key="3">
    <source>
        <dbReference type="Proteomes" id="UP001055159"/>
    </source>
</evidence>
<dbReference type="RefSeq" id="WP_043406060.1">
    <property type="nucleotide sequence ID" value="NZ_CP092427.2"/>
</dbReference>
<reference evidence="1" key="2">
    <citation type="journal article" date="2022" name="BMC Genomics">
        <title>Comparative genome analysis of mycobacteria focusing on tRNA and non-coding RNA.</title>
        <authorList>
            <person name="Behra P.R.K."/>
            <person name="Pettersson B.M.F."/>
            <person name="Ramesh M."/>
            <person name="Das S."/>
            <person name="Dasgupta S."/>
            <person name="Kirsebom L.A."/>
        </authorList>
    </citation>
    <scope>NUCLEOTIDE SEQUENCE</scope>
    <source>
        <strain evidence="1">DSM 45406</strain>
    </source>
</reference>
<evidence type="ECO:0000313" key="2">
    <source>
        <dbReference type="EMBL" id="ULP37994.1"/>
    </source>
</evidence>
<accession>A0A9X2YCB6</accession>